<dbReference type="AlphaFoldDB" id="A0A085NPN3"/>
<dbReference type="GO" id="GO:0003676">
    <property type="term" value="F:nucleic acid binding"/>
    <property type="evidence" value="ECO:0007669"/>
    <property type="project" value="InterPro"/>
</dbReference>
<protein>
    <recommendedName>
        <fullName evidence="4">Tc1-like transposase DDE domain-containing protein</fullName>
    </recommendedName>
</protein>
<dbReference type="Gene3D" id="3.30.420.10">
    <property type="entry name" value="Ribonuclease H-like superfamily/Ribonuclease H"/>
    <property type="match status" value="1"/>
</dbReference>
<dbReference type="PANTHER" id="PTHR47326:SF1">
    <property type="entry name" value="HTH PSQ-TYPE DOMAIN-CONTAINING PROTEIN"/>
    <property type="match status" value="1"/>
</dbReference>
<evidence type="ECO:0008006" key="4">
    <source>
        <dbReference type="Google" id="ProtNLM"/>
    </source>
</evidence>
<dbReference type="PANTHER" id="PTHR47326">
    <property type="entry name" value="TRANSPOSABLE ELEMENT TC3 TRANSPOSASE-LIKE PROTEIN"/>
    <property type="match status" value="1"/>
</dbReference>
<evidence type="ECO:0000313" key="2">
    <source>
        <dbReference type="EMBL" id="KFD71429.1"/>
    </source>
</evidence>
<accession>A0A085NPN3</accession>
<reference evidence="2 3" key="1">
    <citation type="journal article" date="2014" name="Nat. Genet.">
        <title>Genome and transcriptome of the porcine whipworm Trichuris suis.</title>
        <authorList>
            <person name="Jex A.R."/>
            <person name="Nejsum P."/>
            <person name="Schwarz E.M."/>
            <person name="Hu L."/>
            <person name="Young N.D."/>
            <person name="Hall R.S."/>
            <person name="Korhonen P.K."/>
            <person name="Liao S."/>
            <person name="Thamsborg S."/>
            <person name="Xia J."/>
            <person name="Xu P."/>
            <person name="Wang S."/>
            <person name="Scheerlinck J.P."/>
            <person name="Hofmann A."/>
            <person name="Sternberg P.W."/>
            <person name="Wang J."/>
            <person name="Gasser R.B."/>
        </authorList>
    </citation>
    <scope>NUCLEOTIDE SEQUENCE [LARGE SCALE GENOMIC DNA]</scope>
    <source>
        <strain evidence="2">DCEP-RM93F</strain>
        <strain evidence="1">DCEP-RM93M</strain>
    </source>
</reference>
<dbReference type="EMBL" id="KL363233">
    <property type="protein sequence ID" value="KFD51959.1"/>
    <property type="molecule type" value="Genomic_DNA"/>
</dbReference>
<dbReference type="Proteomes" id="UP000030758">
    <property type="component" value="Unassembled WGS sequence"/>
</dbReference>
<evidence type="ECO:0000313" key="1">
    <source>
        <dbReference type="EMBL" id="KFD51959.1"/>
    </source>
</evidence>
<name>A0A085NPN3_9BILA</name>
<dbReference type="InterPro" id="IPR036397">
    <property type="entry name" value="RNaseH_sf"/>
</dbReference>
<dbReference type="Proteomes" id="UP000030764">
    <property type="component" value="Unassembled WGS sequence"/>
</dbReference>
<organism evidence="2">
    <name type="scientific">Trichuris suis</name>
    <name type="common">pig whipworm</name>
    <dbReference type="NCBI Taxonomy" id="68888"/>
    <lineage>
        <taxon>Eukaryota</taxon>
        <taxon>Metazoa</taxon>
        <taxon>Ecdysozoa</taxon>
        <taxon>Nematoda</taxon>
        <taxon>Enoplea</taxon>
        <taxon>Dorylaimia</taxon>
        <taxon>Trichinellida</taxon>
        <taxon>Trichuridae</taxon>
        <taxon>Trichuris</taxon>
    </lineage>
</organism>
<sequence>MLDVAKILWIDEAIFKLNSHVNRHDIIYWSVANPRLTLEREVNSPRFVVWAGVWSCGMLGPFSFDGNVTADSYLKMITDKVMPYVKDMDLMRHQLTTLHLCGII</sequence>
<dbReference type="EMBL" id="KL367482">
    <property type="protein sequence ID" value="KFD71429.1"/>
    <property type="molecule type" value="Genomic_DNA"/>
</dbReference>
<gene>
    <name evidence="1" type="ORF">M513_07091</name>
    <name evidence="2" type="ORF">M514_07091</name>
</gene>
<evidence type="ECO:0000313" key="3">
    <source>
        <dbReference type="Proteomes" id="UP000030764"/>
    </source>
</evidence>
<keyword evidence="3" id="KW-1185">Reference proteome</keyword>
<proteinExistence type="predicted"/>